<keyword evidence="3" id="KW-0489">Methyltransferase</keyword>
<name>A0A2K1QU87_9PEZI</name>
<dbReference type="AlphaFoldDB" id="A0A2K1QU87"/>
<dbReference type="GO" id="GO:0070042">
    <property type="term" value="F:rRNA (uridine-N3-)-methyltransferase activity"/>
    <property type="evidence" value="ECO:0007669"/>
    <property type="project" value="InterPro"/>
</dbReference>
<organism evidence="3 4">
    <name type="scientific">Sphaceloma murrayae</name>
    <dbReference type="NCBI Taxonomy" id="2082308"/>
    <lineage>
        <taxon>Eukaryota</taxon>
        <taxon>Fungi</taxon>
        <taxon>Dikarya</taxon>
        <taxon>Ascomycota</taxon>
        <taxon>Pezizomycotina</taxon>
        <taxon>Dothideomycetes</taxon>
        <taxon>Dothideomycetidae</taxon>
        <taxon>Myriangiales</taxon>
        <taxon>Elsinoaceae</taxon>
        <taxon>Sphaceloma</taxon>
    </lineage>
</organism>
<dbReference type="PANTHER" id="PTHR11538">
    <property type="entry name" value="PHENYLALANYL-TRNA SYNTHETASE"/>
    <property type="match status" value="1"/>
</dbReference>
<proteinExistence type="predicted"/>
<evidence type="ECO:0000259" key="2">
    <source>
        <dbReference type="Pfam" id="PF10354"/>
    </source>
</evidence>
<sequence length="271" mass="29796">MTPSPDPFDQRSAIPFNFTEDAILLIGDGDLSFAHSLVVHHVALNVTATVFDSAPTLAEKYPQSTSLTTSLLAEEPTTKILHSIDATKLLSYKSLRDKRFDRVVFNFPHVGGKSKDVNRQVRYNQEMLVAFFGQAKALLTDQGSVIVTLFEGEPYTLWNIRDLARHSGLVVQRSFKFEAERYPGYEHRRTLGNVEGGGGWKGEERDARTYVFVAKGEGVKKQGSQGGMRQGKGGKGKGANAKGGEKRKSDGGETSRGKKRRKGGNDSDDDD</sequence>
<reference evidence="3 4" key="1">
    <citation type="submission" date="2017-06" db="EMBL/GenBank/DDBJ databases">
        <title>Draft genome sequence of a variant of Elsinoe murrayae.</title>
        <authorList>
            <person name="Cheng Q."/>
        </authorList>
    </citation>
    <scope>NUCLEOTIDE SEQUENCE [LARGE SCALE GENOMIC DNA]</scope>
    <source>
        <strain evidence="3 4">CQ-2017a</strain>
    </source>
</reference>
<keyword evidence="3" id="KW-0808">Transferase</keyword>
<dbReference type="FunCoup" id="A0A2K1QU87">
    <property type="interactions" value="199"/>
</dbReference>
<evidence type="ECO:0000313" key="3">
    <source>
        <dbReference type="EMBL" id="PNS18637.1"/>
    </source>
</evidence>
<protein>
    <submittedName>
        <fullName evidence="3">25S rRNA (Uridine-N(3))-methyltransferase</fullName>
    </submittedName>
</protein>
<feature type="compositionally biased region" description="Gly residues" evidence="1">
    <location>
        <begin position="224"/>
        <end position="237"/>
    </location>
</feature>
<dbReference type="PANTHER" id="PTHR11538:SF26">
    <property type="entry name" value="FERREDOXIN-FOLD ANTICODON-BINDING DOMAIN-CONTAINING PROTEIN 1"/>
    <property type="match status" value="1"/>
</dbReference>
<feature type="region of interest" description="Disordered" evidence="1">
    <location>
        <begin position="219"/>
        <end position="271"/>
    </location>
</feature>
<keyword evidence="4" id="KW-1185">Reference proteome</keyword>
<dbReference type="OrthoDB" id="273345at2759"/>
<dbReference type="InterPro" id="IPR019446">
    <property type="entry name" value="BMT5-like"/>
</dbReference>
<comment type="caution">
    <text evidence="3">The sequence shown here is derived from an EMBL/GenBank/DDBJ whole genome shotgun (WGS) entry which is preliminary data.</text>
</comment>
<dbReference type="STRING" id="2082308.A0A2K1QU87"/>
<dbReference type="Pfam" id="PF10354">
    <property type="entry name" value="BMT5-like"/>
    <property type="match status" value="1"/>
</dbReference>
<dbReference type="EMBL" id="NKHZ01000039">
    <property type="protein sequence ID" value="PNS18637.1"/>
    <property type="molecule type" value="Genomic_DNA"/>
</dbReference>
<dbReference type="GO" id="GO:0070475">
    <property type="term" value="P:rRNA base methylation"/>
    <property type="evidence" value="ECO:0007669"/>
    <property type="project" value="InterPro"/>
</dbReference>
<gene>
    <name evidence="3" type="ORF">CAC42_5176</name>
</gene>
<feature type="domain" description="25S rRNA (uridine-N(3))-methyltransferase BMT5-like" evidence="2">
    <location>
        <begin position="24"/>
        <end position="189"/>
    </location>
</feature>
<evidence type="ECO:0000256" key="1">
    <source>
        <dbReference type="SAM" id="MobiDB-lite"/>
    </source>
</evidence>
<dbReference type="InParanoid" id="A0A2K1QU87"/>
<dbReference type="Proteomes" id="UP000243797">
    <property type="component" value="Unassembled WGS sequence"/>
</dbReference>
<dbReference type="InterPro" id="IPR029063">
    <property type="entry name" value="SAM-dependent_MTases_sf"/>
</dbReference>
<dbReference type="SUPFAM" id="SSF53335">
    <property type="entry name" value="S-adenosyl-L-methionine-dependent methyltransferases"/>
    <property type="match status" value="1"/>
</dbReference>
<evidence type="ECO:0000313" key="4">
    <source>
        <dbReference type="Proteomes" id="UP000243797"/>
    </source>
</evidence>
<accession>A0A2K1QU87</accession>
<dbReference type="GO" id="GO:0005737">
    <property type="term" value="C:cytoplasm"/>
    <property type="evidence" value="ECO:0007669"/>
    <property type="project" value="TreeGrafter"/>
</dbReference>
<feature type="compositionally biased region" description="Basic and acidic residues" evidence="1">
    <location>
        <begin position="243"/>
        <end position="256"/>
    </location>
</feature>